<dbReference type="Pfam" id="PF03401">
    <property type="entry name" value="TctC"/>
    <property type="match status" value="1"/>
</dbReference>
<accession>A0A9D2VFK5</accession>
<protein>
    <submittedName>
        <fullName evidence="3">Tripartite tricarboxylate transporter substrate binding protein</fullName>
    </submittedName>
</protein>
<dbReference type="EMBL" id="DYTQ01000064">
    <property type="protein sequence ID" value="HJH23995.1"/>
    <property type="molecule type" value="Genomic_DNA"/>
</dbReference>
<dbReference type="InterPro" id="IPR042100">
    <property type="entry name" value="Bug_dom1"/>
</dbReference>
<dbReference type="CDD" id="cd07012">
    <property type="entry name" value="PBP2_Bug_TTT"/>
    <property type="match status" value="1"/>
</dbReference>
<evidence type="ECO:0000313" key="4">
    <source>
        <dbReference type="Proteomes" id="UP000700248"/>
    </source>
</evidence>
<dbReference type="PIRSF" id="PIRSF017082">
    <property type="entry name" value="YflP"/>
    <property type="match status" value="1"/>
</dbReference>
<organism evidence="3 4">
    <name type="scientific">Paenalcaligenes hominis</name>
    <dbReference type="NCBI Taxonomy" id="643674"/>
    <lineage>
        <taxon>Bacteria</taxon>
        <taxon>Pseudomonadati</taxon>
        <taxon>Pseudomonadota</taxon>
        <taxon>Betaproteobacteria</taxon>
        <taxon>Burkholderiales</taxon>
        <taxon>Alcaligenaceae</taxon>
        <taxon>Paenalcaligenes</taxon>
    </lineage>
</organism>
<comment type="caution">
    <text evidence="3">The sequence shown here is derived from an EMBL/GenBank/DDBJ whole genome shotgun (WGS) entry which is preliminary data.</text>
</comment>
<dbReference type="Gene3D" id="3.40.190.150">
    <property type="entry name" value="Bordetella uptake gene, domain 1"/>
    <property type="match status" value="1"/>
</dbReference>
<evidence type="ECO:0000256" key="1">
    <source>
        <dbReference type="ARBA" id="ARBA00006987"/>
    </source>
</evidence>
<gene>
    <name evidence="3" type="ORF">K8U84_05505</name>
</gene>
<evidence type="ECO:0000313" key="3">
    <source>
        <dbReference type="EMBL" id="HJH23995.1"/>
    </source>
</evidence>
<reference evidence="3" key="2">
    <citation type="submission" date="2021-09" db="EMBL/GenBank/DDBJ databases">
        <authorList>
            <person name="Gilroy R."/>
        </authorList>
    </citation>
    <scope>NUCLEOTIDE SEQUENCE</scope>
    <source>
        <strain evidence="3">CHK175-13533</strain>
    </source>
</reference>
<dbReference type="RefSeq" id="WP_276830691.1">
    <property type="nucleotide sequence ID" value="NZ_DYTQ01000064.1"/>
</dbReference>
<dbReference type="PANTHER" id="PTHR42928:SF5">
    <property type="entry name" value="BLR1237 PROTEIN"/>
    <property type="match status" value="1"/>
</dbReference>
<feature type="signal peptide" evidence="2">
    <location>
        <begin position="1"/>
        <end position="30"/>
    </location>
</feature>
<dbReference type="Gene3D" id="3.40.190.10">
    <property type="entry name" value="Periplasmic binding protein-like II"/>
    <property type="match status" value="1"/>
</dbReference>
<proteinExistence type="inferred from homology"/>
<reference evidence="3" key="1">
    <citation type="journal article" date="2021" name="PeerJ">
        <title>Extensive microbial diversity within the chicken gut microbiome revealed by metagenomics and culture.</title>
        <authorList>
            <person name="Gilroy R."/>
            <person name="Ravi A."/>
            <person name="Getino M."/>
            <person name="Pursley I."/>
            <person name="Horton D.L."/>
            <person name="Alikhan N.F."/>
            <person name="Baker D."/>
            <person name="Gharbi K."/>
            <person name="Hall N."/>
            <person name="Watson M."/>
            <person name="Adriaenssens E.M."/>
            <person name="Foster-Nyarko E."/>
            <person name="Jarju S."/>
            <person name="Secka A."/>
            <person name="Antonio M."/>
            <person name="Oren A."/>
            <person name="Chaudhuri R.R."/>
            <person name="La Ragione R."/>
            <person name="Hildebrand F."/>
            <person name="Pallen M.J."/>
        </authorList>
    </citation>
    <scope>NUCLEOTIDE SEQUENCE</scope>
    <source>
        <strain evidence="3">CHK175-13533</strain>
    </source>
</reference>
<sequence>MTTKNNIIRRSILKGLVATPFVFSFSPVFANGYPSKPVNLVVWSGAGGTLDNYGRKTAELLSRELGWTVNVQNRPGGSGAVGVSSIMAQPADGINILILTSTLTFGIAQGLIPFSLDSLRLVRCMQSEPSSLAVHKDSPFHTVQDFVDYMKTNPNGLKVGGHAPAGFHQYVLYQLMQQGNFKSSWIPHDASGKIPLALLGKHIDVAVMTPSSGLDQVLSGEIRLLGLTTAERSEFFPDVPTFKEQGFDIVDSVWRGAAVKGETPDHIVDAIQTALDKVIASEDWISFQEREKQDNLNLKEAEFTAMAASQLEGQREFLRSIGLIK</sequence>
<evidence type="ECO:0000256" key="2">
    <source>
        <dbReference type="SAM" id="SignalP"/>
    </source>
</evidence>
<dbReference type="InterPro" id="IPR005064">
    <property type="entry name" value="BUG"/>
</dbReference>
<dbReference type="SUPFAM" id="SSF53850">
    <property type="entry name" value="Periplasmic binding protein-like II"/>
    <property type="match status" value="1"/>
</dbReference>
<comment type="similarity">
    <text evidence="1">Belongs to the UPF0065 (bug) family.</text>
</comment>
<dbReference type="Proteomes" id="UP000700248">
    <property type="component" value="Unassembled WGS sequence"/>
</dbReference>
<keyword evidence="2" id="KW-0732">Signal</keyword>
<dbReference type="PANTHER" id="PTHR42928">
    <property type="entry name" value="TRICARBOXYLATE-BINDING PROTEIN"/>
    <property type="match status" value="1"/>
</dbReference>
<dbReference type="AlphaFoldDB" id="A0A9D2VFK5"/>
<name>A0A9D2VFK5_9BURK</name>
<feature type="chain" id="PRO_5038998034" evidence="2">
    <location>
        <begin position="31"/>
        <end position="325"/>
    </location>
</feature>